<keyword evidence="6 9" id="KW-0472">Membrane</keyword>
<feature type="transmembrane region" description="Helical" evidence="9">
    <location>
        <begin position="141"/>
        <end position="163"/>
    </location>
</feature>
<sequence length="316" mass="35246">MATNGSSKPLMFLLTGFPGLENSHPWIAISISLMYLVAICGNCTILAIIQAEVSLHKPMYLFLAMLAVTDLCQVATTLPTMLRLFWFNSRAVSFDACATQMFFIHSLSGMESVILVAMAFDRFVAISNPLRYSLIMTNSRVAKIGLAMVFRAVLFTLPTPILLRLLRYCRVNTLSHSFCVHQDMMKLACSDRRVNIIYGLFAVLATFGIDSLLILLSYVIIVKTVSNIASGEERLRALDTCVSHLCAVLIFYIPLIGLTIVHRFGEHASPLVHILMGFIYVLIPPMPNPIVYSIKITQIRQRILKRLQSSPALCAR</sequence>
<dbReference type="Pfam" id="PF13853">
    <property type="entry name" value="7tm_4"/>
    <property type="match status" value="1"/>
</dbReference>
<evidence type="ECO:0000256" key="2">
    <source>
        <dbReference type="ARBA" id="ARBA00022606"/>
    </source>
</evidence>
<evidence type="ECO:0000256" key="4">
    <source>
        <dbReference type="ARBA" id="ARBA00022725"/>
    </source>
</evidence>
<dbReference type="PROSITE" id="PS00237">
    <property type="entry name" value="G_PROTEIN_RECEP_F1_1"/>
    <property type="match status" value="1"/>
</dbReference>
<dbReference type="SUPFAM" id="SSF81321">
    <property type="entry name" value="Family A G protein-coupled receptor-like"/>
    <property type="match status" value="1"/>
</dbReference>
<proteinExistence type="inferred from homology"/>
<gene>
    <name evidence="12" type="primary">LOC136991021</name>
</gene>
<feature type="transmembrane region" description="Helical" evidence="9">
    <location>
        <begin position="102"/>
        <end position="120"/>
    </location>
</feature>
<organism evidence="11 12">
    <name type="scientific">Apteryx mantelli</name>
    <name type="common">North Island brown kiwi</name>
    <dbReference type="NCBI Taxonomy" id="2696672"/>
    <lineage>
        <taxon>Eukaryota</taxon>
        <taxon>Metazoa</taxon>
        <taxon>Chordata</taxon>
        <taxon>Craniata</taxon>
        <taxon>Vertebrata</taxon>
        <taxon>Euteleostomi</taxon>
        <taxon>Archelosauria</taxon>
        <taxon>Archosauria</taxon>
        <taxon>Dinosauria</taxon>
        <taxon>Saurischia</taxon>
        <taxon>Theropoda</taxon>
        <taxon>Coelurosauria</taxon>
        <taxon>Aves</taxon>
        <taxon>Palaeognathae</taxon>
        <taxon>Apterygiformes</taxon>
        <taxon>Apterygidae</taxon>
        <taxon>Apteryx</taxon>
    </lineage>
</organism>
<keyword evidence="11" id="KW-1185">Reference proteome</keyword>
<feature type="domain" description="G-protein coupled receptors family 1 profile" evidence="10">
    <location>
        <begin position="41"/>
        <end position="292"/>
    </location>
</feature>
<dbReference type="PANTHER" id="PTHR26450:SF104">
    <property type="entry name" value="OLFACTORY RECEPTOR"/>
    <property type="match status" value="1"/>
</dbReference>
<dbReference type="CDD" id="cd15222">
    <property type="entry name" value="7tmA_OR51-like"/>
    <property type="match status" value="1"/>
</dbReference>
<accession>A0ABM4DYM6</accession>
<evidence type="ECO:0000256" key="7">
    <source>
        <dbReference type="ARBA" id="ARBA00023224"/>
    </source>
</evidence>
<dbReference type="InterPro" id="IPR050402">
    <property type="entry name" value="OR51/52/56-like"/>
</dbReference>
<evidence type="ECO:0000313" key="12">
    <source>
        <dbReference type="RefSeq" id="XP_067145599.1"/>
    </source>
</evidence>
<keyword evidence="8" id="KW-0297">G-protein coupled receptor</keyword>
<dbReference type="PRINTS" id="PR00237">
    <property type="entry name" value="GPCRRHODOPSN"/>
</dbReference>
<keyword evidence="3 8" id="KW-0812">Transmembrane</keyword>
<dbReference type="Proteomes" id="UP001652627">
    <property type="component" value="Chromosome 1"/>
</dbReference>
<evidence type="ECO:0000313" key="11">
    <source>
        <dbReference type="Proteomes" id="UP001652627"/>
    </source>
</evidence>
<reference evidence="12" key="2">
    <citation type="submission" date="2025-08" db="UniProtKB">
        <authorList>
            <consortium name="RefSeq"/>
        </authorList>
    </citation>
    <scope>IDENTIFICATION</scope>
    <source>
        <tissue evidence="12">Blood</tissue>
    </source>
</reference>
<dbReference type="PROSITE" id="PS50262">
    <property type="entry name" value="G_PROTEIN_RECEP_F1_2"/>
    <property type="match status" value="1"/>
</dbReference>
<reference evidence="11" key="1">
    <citation type="submission" date="2025-05" db="UniProtKB">
        <authorList>
            <consortium name="RefSeq"/>
        </authorList>
    </citation>
    <scope>NUCLEOTIDE SEQUENCE [LARGE SCALE GENOMIC DNA]</scope>
</reference>
<feature type="transmembrane region" description="Helical" evidence="9">
    <location>
        <begin position="26"/>
        <end position="49"/>
    </location>
</feature>
<dbReference type="Gene3D" id="1.20.1070.10">
    <property type="entry name" value="Rhodopsin 7-helix transmembrane proteins"/>
    <property type="match status" value="1"/>
</dbReference>
<dbReference type="GeneID" id="136991021"/>
<feature type="transmembrane region" description="Helical" evidence="9">
    <location>
        <begin position="61"/>
        <end position="82"/>
    </location>
</feature>
<evidence type="ECO:0000256" key="8">
    <source>
        <dbReference type="RuleBase" id="RU000688"/>
    </source>
</evidence>
<keyword evidence="4 9" id="KW-0552">Olfaction</keyword>
<dbReference type="RefSeq" id="XP_067145599.1">
    <property type="nucleotide sequence ID" value="XM_067289498.1"/>
</dbReference>
<evidence type="ECO:0000256" key="9">
    <source>
        <dbReference type="RuleBase" id="RU363047"/>
    </source>
</evidence>
<dbReference type="InterPro" id="IPR017452">
    <property type="entry name" value="GPCR_Rhodpsn_7TM"/>
</dbReference>
<keyword evidence="7 8" id="KW-0807">Transducer</keyword>
<feature type="transmembrane region" description="Helical" evidence="9">
    <location>
        <begin position="271"/>
        <end position="292"/>
    </location>
</feature>
<protein>
    <recommendedName>
        <fullName evidence="9">Olfactory receptor</fullName>
    </recommendedName>
</protein>
<feature type="transmembrane region" description="Helical" evidence="9">
    <location>
        <begin position="196"/>
        <end position="221"/>
    </location>
</feature>
<keyword evidence="2 9" id="KW-0716">Sensory transduction</keyword>
<evidence type="ECO:0000256" key="5">
    <source>
        <dbReference type="ARBA" id="ARBA00022989"/>
    </source>
</evidence>
<evidence type="ECO:0000256" key="3">
    <source>
        <dbReference type="ARBA" id="ARBA00022692"/>
    </source>
</evidence>
<dbReference type="PRINTS" id="PR00245">
    <property type="entry name" value="OLFACTORYR"/>
</dbReference>
<evidence type="ECO:0000256" key="6">
    <source>
        <dbReference type="ARBA" id="ARBA00023136"/>
    </source>
</evidence>
<evidence type="ECO:0000256" key="1">
    <source>
        <dbReference type="ARBA" id="ARBA00004141"/>
    </source>
</evidence>
<comment type="similarity">
    <text evidence="8">Belongs to the G-protein coupled receptor 1 family.</text>
</comment>
<comment type="subcellular location">
    <subcellularLocation>
        <location evidence="9">Cell membrane</location>
        <topology evidence="9">Multi-pass membrane protein</topology>
    </subcellularLocation>
    <subcellularLocation>
        <location evidence="1">Membrane</location>
        <topology evidence="1">Multi-pass membrane protein</topology>
    </subcellularLocation>
</comment>
<dbReference type="InterPro" id="IPR000276">
    <property type="entry name" value="GPCR_Rhodpsn"/>
</dbReference>
<evidence type="ECO:0000259" key="10">
    <source>
        <dbReference type="PROSITE" id="PS50262"/>
    </source>
</evidence>
<feature type="transmembrane region" description="Helical" evidence="9">
    <location>
        <begin position="242"/>
        <end position="265"/>
    </location>
</feature>
<name>A0ABM4DYM6_9AVES</name>
<dbReference type="InterPro" id="IPR000725">
    <property type="entry name" value="Olfact_rcpt"/>
</dbReference>
<keyword evidence="9" id="KW-1003">Cell membrane</keyword>
<keyword evidence="5 9" id="KW-1133">Transmembrane helix</keyword>
<keyword evidence="8" id="KW-0675">Receptor</keyword>
<dbReference type="PANTHER" id="PTHR26450">
    <property type="entry name" value="OLFACTORY RECEPTOR 56B1-RELATED"/>
    <property type="match status" value="1"/>
</dbReference>